<evidence type="ECO:0000256" key="1">
    <source>
        <dbReference type="ARBA" id="ARBA00004970"/>
    </source>
</evidence>
<evidence type="ECO:0000313" key="11">
    <source>
        <dbReference type="Proteomes" id="UP000602284"/>
    </source>
</evidence>
<keyword evidence="11" id="KW-1185">Reference proteome</keyword>
<evidence type="ECO:0000259" key="9">
    <source>
        <dbReference type="Pfam" id="PF02811"/>
    </source>
</evidence>
<dbReference type="PANTHER" id="PTHR21039:SF0">
    <property type="entry name" value="HISTIDINOL-PHOSPHATASE"/>
    <property type="match status" value="1"/>
</dbReference>
<evidence type="ECO:0000256" key="6">
    <source>
        <dbReference type="ARBA" id="ARBA00023102"/>
    </source>
</evidence>
<comment type="pathway">
    <text evidence="1 8">Amino-acid biosynthesis; L-histidine biosynthesis; L-histidine from 5-phospho-alpha-D-ribose 1-diphosphate: step 8/9.</text>
</comment>
<evidence type="ECO:0000256" key="3">
    <source>
        <dbReference type="ARBA" id="ARBA00013085"/>
    </source>
</evidence>
<dbReference type="InterPro" id="IPR010140">
    <property type="entry name" value="Histidinol_P_phosphatase_HisJ"/>
</dbReference>
<dbReference type="NCBIfam" id="TIGR01856">
    <property type="entry name" value="hisJ_fam"/>
    <property type="match status" value="1"/>
</dbReference>
<comment type="similarity">
    <text evidence="2 8">Belongs to the PHP hydrolase family. HisK subfamily.</text>
</comment>
<dbReference type="InterPro" id="IPR004013">
    <property type="entry name" value="PHP_dom"/>
</dbReference>
<reference evidence="10 11" key="1">
    <citation type="submission" date="2021-01" db="EMBL/GenBank/DDBJ databases">
        <title>Tumebacillus sp. strain ITR2 16S ribosomal RNA gene Genome sequencing and assembly.</title>
        <authorList>
            <person name="Kang M."/>
        </authorList>
    </citation>
    <scope>NUCLEOTIDE SEQUENCE [LARGE SCALE GENOMIC DNA]</scope>
    <source>
        <strain evidence="10 11">ITR2</strain>
    </source>
</reference>
<keyword evidence="5 8" id="KW-0378">Hydrolase</keyword>
<evidence type="ECO:0000256" key="7">
    <source>
        <dbReference type="ARBA" id="ARBA00049158"/>
    </source>
</evidence>
<evidence type="ECO:0000256" key="4">
    <source>
        <dbReference type="ARBA" id="ARBA00022605"/>
    </source>
</evidence>
<dbReference type="Pfam" id="PF02811">
    <property type="entry name" value="PHP"/>
    <property type="match status" value="1"/>
</dbReference>
<sequence>MRTDYHVHTERGPYTVEWLEEFIRTASERGVGELGISEHGYRFAQTRPLFHNAWTDERRTEDLDEYMQMFKDAKKAGHNVKFGLELDYIPGRDAEMRDFIKSYPFDYVIGSIHWIGEDFGFDTPQYLAQWNDWDVKDAYREYFEILLQLSDSRMFDFVGHPDVIKVYGHEPDDAVFLQRWYERLAKSFATNDQVIEVSTAGWRKPVNKVYPAPNFLRACFAERVPIVLNSDAHRPEDVGADYDRAVEYIQSVGYKQIVTFSQHERTLVTLT</sequence>
<keyword evidence="4 8" id="KW-0028">Amino-acid biosynthesis</keyword>
<dbReference type="InterPro" id="IPR016195">
    <property type="entry name" value="Pol/histidinol_Pase-like"/>
</dbReference>
<gene>
    <name evidence="10" type="ORF">JJB07_13505</name>
</gene>
<dbReference type="EMBL" id="JAEQNB010000004">
    <property type="protein sequence ID" value="MBL0387651.1"/>
    <property type="molecule type" value="Genomic_DNA"/>
</dbReference>
<proteinExistence type="inferred from homology"/>
<accession>A0ABS1JBJ1</accession>
<comment type="caution">
    <text evidence="10">The sequence shown here is derived from an EMBL/GenBank/DDBJ whole genome shotgun (WGS) entry which is preliminary data.</text>
</comment>
<dbReference type="EC" id="3.1.3.15" evidence="3 8"/>
<dbReference type="SUPFAM" id="SSF89550">
    <property type="entry name" value="PHP domain-like"/>
    <property type="match status" value="1"/>
</dbReference>
<dbReference type="NCBIfam" id="NF005596">
    <property type="entry name" value="PRK07328.1"/>
    <property type="match status" value="1"/>
</dbReference>
<dbReference type="Proteomes" id="UP000602284">
    <property type="component" value="Unassembled WGS sequence"/>
</dbReference>
<evidence type="ECO:0000313" key="10">
    <source>
        <dbReference type="EMBL" id="MBL0387651.1"/>
    </source>
</evidence>
<comment type="catalytic activity">
    <reaction evidence="7 8">
        <text>L-histidinol phosphate + H2O = L-histidinol + phosphate</text>
        <dbReference type="Rhea" id="RHEA:14465"/>
        <dbReference type="ChEBI" id="CHEBI:15377"/>
        <dbReference type="ChEBI" id="CHEBI:43474"/>
        <dbReference type="ChEBI" id="CHEBI:57699"/>
        <dbReference type="ChEBI" id="CHEBI:57980"/>
        <dbReference type="EC" id="3.1.3.15"/>
    </reaction>
</comment>
<evidence type="ECO:0000256" key="8">
    <source>
        <dbReference type="RuleBase" id="RU366003"/>
    </source>
</evidence>
<dbReference type="Gene3D" id="3.20.20.140">
    <property type="entry name" value="Metal-dependent hydrolases"/>
    <property type="match status" value="1"/>
</dbReference>
<evidence type="ECO:0000256" key="2">
    <source>
        <dbReference type="ARBA" id="ARBA00009152"/>
    </source>
</evidence>
<dbReference type="CDD" id="cd12110">
    <property type="entry name" value="PHP_HisPPase_Hisj_like"/>
    <property type="match status" value="1"/>
</dbReference>
<organism evidence="10 11">
    <name type="scientific">Tumebacillus amylolyticus</name>
    <dbReference type="NCBI Taxonomy" id="2801339"/>
    <lineage>
        <taxon>Bacteria</taxon>
        <taxon>Bacillati</taxon>
        <taxon>Bacillota</taxon>
        <taxon>Bacilli</taxon>
        <taxon>Bacillales</taxon>
        <taxon>Alicyclobacillaceae</taxon>
        <taxon>Tumebacillus</taxon>
    </lineage>
</organism>
<evidence type="ECO:0000256" key="5">
    <source>
        <dbReference type="ARBA" id="ARBA00022801"/>
    </source>
</evidence>
<dbReference type="RefSeq" id="WP_201635864.1">
    <property type="nucleotide sequence ID" value="NZ_JAEQNB010000004.1"/>
</dbReference>
<dbReference type="PANTHER" id="PTHR21039">
    <property type="entry name" value="HISTIDINOL PHOSPHATASE-RELATED"/>
    <property type="match status" value="1"/>
</dbReference>
<protein>
    <recommendedName>
        <fullName evidence="3 8">Histidinol-phosphatase</fullName>
        <shortName evidence="8">HolPase</shortName>
        <ecNumber evidence="3 8">3.1.3.15</ecNumber>
    </recommendedName>
</protein>
<feature type="domain" description="PHP" evidence="9">
    <location>
        <begin position="4"/>
        <end position="200"/>
    </location>
</feature>
<name>A0ABS1JBJ1_9BACL</name>
<keyword evidence="6 8" id="KW-0368">Histidine biosynthesis</keyword>